<sequence>MSFKKLHPTLKNVLESKNITSYAPFQKKIIPHIKAGKSVYGIGPKGAGKTTALIMGVLQKLKCEAFEDEDSPRCIIVVKDKQATWDLAERFEEYTKHTNLRVYKAYSEYDLEKQREEVYHGVDVLIVTPKRLNKLYYQNSLHMGELLLFCVYDAEFLNRNNYHNDILRLSESVSNKCKFVILADAMHKKIENYRETFMFNAEVVKTKTVVSEEN</sequence>
<proteinExistence type="predicted"/>
<evidence type="ECO:0000313" key="7">
    <source>
        <dbReference type="Proteomes" id="UP000238426"/>
    </source>
</evidence>
<dbReference type="Pfam" id="PF00270">
    <property type="entry name" value="DEAD"/>
    <property type="match status" value="1"/>
</dbReference>
<keyword evidence="1" id="KW-0547">Nucleotide-binding</keyword>
<dbReference type="GO" id="GO:0005524">
    <property type="term" value="F:ATP binding"/>
    <property type="evidence" value="ECO:0007669"/>
    <property type="project" value="UniProtKB-KW"/>
</dbReference>
<dbReference type="InterPro" id="IPR027417">
    <property type="entry name" value="P-loop_NTPase"/>
</dbReference>
<keyword evidence="3 6" id="KW-0347">Helicase</keyword>
<evidence type="ECO:0000256" key="1">
    <source>
        <dbReference type="ARBA" id="ARBA00022741"/>
    </source>
</evidence>
<keyword evidence="2" id="KW-0378">Hydrolase</keyword>
<evidence type="ECO:0000313" key="6">
    <source>
        <dbReference type="EMBL" id="PSG88714.1"/>
    </source>
</evidence>
<evidence type="ECO:0000256" key="3">
    <source>
        <dbReference type="ARBA" id="ARBA00022806"/>
    </source>
</evidence>
<dbReference type="PANTHER" id="PTHR47959">
    <property type="entry name" value="ATP-DEPENDENT RNA HELICASE RHLE-RELATED"/>
    <property type="match status" value="1"/>
</dbReference>
<dbReference type="PANTHER" id="PTHR47959:SF13">
    <property type="entry name" value="ATP-DEPENDENT RNA HELICASE RHLE"/>
    <property type="match status" value="1"/>
</dbReference>
<reference evidence="6 7" key="1">
    <citation type="submission" date="2018-03" db="EMBL/GenBank/DDBJ databases">
        <title>Mesoflavibacter sp. HG37 and Mesoflavibacter sp. HG96 sp.nov., two marine bacteria isolated from seawater of Western Pacific Ocean.</title>
        <authorList>
            <person name="Cheng H."/>
            <person name="Wu Y.-H."/>
            <person name="Guo L.-L."/>
            <person name="Xu X.-W."/>
        </authorList>
    </citation>
    <scope>NUCLEOTIDE SEQUENCE [LARGE SCALE GENOMIC DNA]</scope>
    <source>
        <strain evidence="6 7">KCTC 32269</strain>
    </source>
</reference>
<dbReference type="EMBL" id="PXOQ01000009">
    <property type="protein sequence ID" value="PSG88714.1"/>
    <property type="molecule type" value="Genomic_DNA"/>
</dbReference>
<dbReference type="SMART" id="SM00487">
    <property type="entry name" value="DEXDc"/>
    <property type="match status" value="1"/>
</dbReference>
<evidence type="ECO:0000259" key="5">
    <source>
        <dbReference type="PROSITE" id="PS51192"/>
    </source>
</evidence>
<dbReference type="SUPFAM" id="SSF52540">
    <property type="entry name" value="P-loop containing nucleoside triphosphate hydrolases"/>
    <property type="match status" value="1"/>
</dbReference>
<dbReference type="GO" id="GO:0005829">
    <property type="term" value="C:cytosol"/>
    <property type="evidence" value="ECO:0007669"/>
    <property type="project" value="TreeGrafter"/>
</dbReference>
<comment type="caution">
    <text evidence="6">The sequence shown here is derived from an EMBL/GenBank/DDBJ whole genome shotgun (WGS) entry which is preliminary data.</text>
</comment>
<gene>
    <name evidence="6" type="ORF">C7H52_10520</name>
</gene>
<evidence type="ECO:0000256" key="2">
    <source>
        <dbReference type="ARBA" id="ARBA00022801"/>
    </source>
</evidence>
<dbReference type="PROSITE" id="PS51192">
    <property type="entry name" value="HELICASE_ATP_BIND_1"/>
    <property type="match status" value="1"/>
</dbReference>
<dbReference type="Proteomes" id="UP000238426">
    <property type="component" value="Unassembled WGS sequence"/>
</dbReference>
<name>A0A2T1NA12_9FLAO</name>
<dbReference type="GO" id="GO:0016787">
    <property type="term" value="F:hydrolase activity"/>
    <property type="evidence" value="ECO:0007669"/>
    <property type="project" value="UniProtKB-KW"/>
</dbReference>
<feature type="domain" description="Helicase ATP-binding" evidence="5">
    <location>
        <begin position="30"/>
        <end position="191"/>
    </location>
</feature>
<dbReference type="AlphaFoldDB" id="A0A2T1NA12"/>
<dbReference type="RefSeq" id="WP_106463855.1">
    <property type="nucleotide sequence ID" value="NZ_PXOQ01000009.1"/>
</dbReference>
<dbReference type="GO" id="GO:0003724">
    <property type="term" value="F:RNA helicase activity"/>
    <property type="evidence" value="ECO:0007669"/>
    <property type="project" value="TreeGrafter"/>
</dbReference>
<keyword evidence="7" id="KW-1185">Reference proteome</keyword>
<organism evidence="6 7">
    <name type="scientific">Aurantibacter aestuarii</name>
    <dbReference type="NCBI Taxonomy" id="1266046"/>
    <lineage>
        <taxon>Bacteria</taxon>
        <taxon>Pseudomonadati</taxon>
        <taxon>Bacteroidota</taxon>
        <taxon>Flavobacteriia</taxon>
        <taxon>Flavobacteriales</taxon>
        <taxon>Flavobacteriaceae</taxon>
        <taxon>Aurantibacter</taxon>
    </lineage>
</organism>
<dbReference type="OrthoDB" id="1118340at2"/>
<protein>
    <submittedName>
        <fullName evidence="6">DEAD/DEAH box helicase</fullName>
    </submittedName>
</protein>
<evidence type="ECO:0000256" key="4">
    <source>
        <dbReference type="ARBA" id="ARBA00022840"/>
    </source>
</evidence>
<dbReference type="Gene3D" id="3.40.50.300">
    <property type="entry name" value="P-loop containing nucleotide triphosphate hydrolases"/>
    <property type="match status" value="1"/>
</dbReference>
<dbReference type="GO" id="GO:0003676">
    <property type="term" value="F:nucleic acid binding"/>
    <property type="evidence" value="ECO:0007669"/>
    <property type="project" value="InterPro"/>
</dbReference>
<accession>A0A2T1NA12</accession>
<dbReference type="InterPro" id="IPR050079">
    <property type="entry name" value="DEAD_box_RNA_helicase"/>
</dbReference>
<dbReference type="InterPro" id="IPR014001">
    <property type="entry name" value="Helicase_ATP-bd"/>
</dbReference>
<dbReference type="InterPro" id="IPR011545">
    <property type="entry name" value="DEAD/DEAH_box_helicase_dom"/>
</dbReference>
<keyword evidence="4" id="KW-0067">ATP-binding</keyword>